<protein>
    <recommendedName>
        <fullName evidence="2">DDE-1 domain-containing protein</fullName>
    </recommendedName>
</protein>
<evidence type="ECO:0000313" key="3">
    <source>
        <dbReference type="EMBL" id="KAK2943418.1"/>
    </source>
</evidence>
<accession>A0ABQ9WV95</accession>
<evidence type="ECO:0000256" key="1">
    <source>
        <dbReference type="SAM" id="MobiDB-lite"/>
    </source>
</evidence>
<dbReference type="InterPro" id="IPR004875">
    <property type="entry name" value="DDE_SF_endonuclease_dom"/>
</dbReference>
<proteinExistence type="predicted"/>
<feature type="region of interest" description="Disordered" evidence="1">
    <location>
        <begin position="380"/>
        <end position="431"/>
    </location>
</feature>
<dbReference type="Pfam" id="PF03184">
    <property type="entry name" value="DDE_1"/>
    <property type="match status" value="1"/>
</dbReference>
<feature type="region of interest" description="Disordered" evidence="1">
    <location>
        <begin position="503"/>
        <end position="547"/>
    </location>
</feature>
<gene>
    <name evidence="3" type="ORF">BLNAU_21675</name>
</gene>
<sequence length="1281" mass="144420">MTVSPPPLPSTLDAFKACCDFSKGVSKSKSPPIVLIDGTIVHQCQIQIQQFKTLSPASKTRALNSLLLGEMPQQNGNRQYLNKSEEEQLLHEILESICSGINPTFADIADMHYQAHKPKDFFIHPAPRGWMNKEILSNILLKHLIPEIARRRARLELQDAPALLIFDGHSSRFQPDLWKTLSEQNCDSICLPSNTSSITQPCDRGVNAVFKHHLKSLSPLPSKTKLADQLIPWLTSVETAAQHALSKKTIINAFKSTGIPTADGSVVCGSFKERIQGPPPARRGFPLSGQCLSCEETQKAWREYLTKGGKEMFSGEHTTTIRTQVEVDEVDLPPLTSYNLRKTEEKDWKLLLGDSDTEEKEVPEITKVKAKHLRQDGFDEYEDGSLSEDYAPIQKKKRRNSSVDQPENACKWKKKSRRKMKPNKKAPPRPAQHIHLPVRAYLHPQQLSCRRRSPRPSIHNTFPNRLACRHPAHQPHFLISHPRTFFGASRGVDRHAEGLTPFDAQTRPALPSKRPCLAPNRTGEDYLGSRGHRPVSHRPIASDDYESRTTAEQILPLGPFGHGAETFIMMIERSLDSLATKGEFELGQHTHSSEPSTSLFRRPFHLVRSEVDSVLASSEYALGDSAHLRFQSTRTSTHTSTVRFSCSPPFHLLPNLHETTPKNSYTKYTSHNYRTCPFCLGQKLNKQLCPFAVPPKNQPTNAFNSLLPILPQFQSPISPARHTRSHSFGAKSEMSFDLISHVPPSMDQASIINVSEHDATTKLMKSASTDSLSPLNFPRSKKNSPLFADLGDAPDSLSFKTRRPKTGLSSPSTFKMLRRDAEKTHESSRLKRRASNVPAGQHNSDHHSDSSEPQRLPDPLHSPESSQGSPTERRRQKKKTKGNENVLETFFINEFQDDSNKSSDSSTPSESEESIEQRMNDEIMFISTHPGSPSYSSLDDSDVEQNGKQERLFEVDSFATSEESSSFSDNVTLNSPSKRDGVRIDFPSNDDQTMETEENFGMVDSVKNPPVTQTKKRREKDIMKQLGTRIVLYPDENFIFHPNNVNHDTIFTLTTVEHPLTFSFFLPSFTSLFLDQRQPISIDSFHHSLFAMNQVLDVRVRNIFRFPLFQNDVVSLVHRMLTSLSPFIRIFGVEVVGTLIHRLMFFLTTNTARLSLLLEDQAGVALVESLHSSLLTLFSTLRLIIRCNPYTDAKQTSLILLHNSCNANYAELLHTLRERILTVIILSAGDLLASVDFPDDLIEPSNEWFVDPSKKTEEITESWGCSCFGRHRKSFPSFRMD</sequence>
<name>A0ABQ9WV95_9EUKA</name>
<dbReference type="EMBL" id="JARBJD010000348">
    <property type="protein sequence ID" value="KAK2943418.1"/>
    <property type="molecule type" value="Genomic_DNA"/>
</dbReference>
<evidence type="ECO:0000313" key="4">
    <source>
        <dbReference type="Proteomes" id="UP001281761"/>
    </source>
</evidence>
<evidence type="ECO:0000259" key="2">
    <source>
        <dbReference type="Pfam" id="PF03184"/>
    </source>
</evidence>
<dbReference type="Proteomes" id="UP001281761">
    <property type="component" value="Unassembled WGS sequence"/>
</dbReference>
<organism evidence="3 4">
    <name type="scientific">Blattamonas nauphoetae</name>
    <dbReference type="NCBI Taxonomy" id="2049346"/>
    <lineage>
        <taxon>Eukaryota</taxon>
        <taxon>Metamonada</taxon>
        <taxon>Preaxostyla</taxon>
        <taxon>Oxymonadida</taxon>
        <taxon>Blattamonas</taxon>
    </lineage>
</organism>
<feature type="compositionally biased region" description="Basic residues" evidence="1">
    <location>
        <begin position="411"/>
        <end position="427"/>
    </location>
</feature>
<comment type="caution">
    <text evidence="3">The sequence shown here is derived from an EMBL/GenBank/DDBJ whole genome shotgun (WGS) entry which is preliminary data.</text>
</comment>
<reference evidence="3 4" key="1">
    <citation type="journal article" date="2022" name="bioRxiv">
        <title>Genomics of Preaxostyla Flagellates Illuminates Evolutionary Transitions and the Path Towards Mitochondrial Loss.</title>
        <authorList>
            <person name="Novak L.V.F."/>
            <person name="Treitli S.C."/>
            <person name="Pyrih J."/>
            <person name="Halakuc P."/>
            <person name="Pipaliya S.V."/>
            <person name="Vacek V."/>
            <person name="Brzon O."/>
            <person name="Soukal P."/>
            <person name="Eme L."/>
            <person name="Dacks J.B."/>
            <person name="Karnkowska A."/>
            <person name="Elias M."/>
            <person name="Hampl V."/>
        </authorList>
    </citation>
    <scope>NUCLEOTIDE SEQUENCE [LARGE SCALE GENOMIC DNA]</scope>
    <source>
        <strain evidence="3">NAU3</strain>
        <tissue evidence="3">Gut</tissue>
    </source>
</reference>
<feature type="compositionally biased region" description="Basic and acidic residues" evidence="1">
    <location>
        <begin position="817"/>
        <end position="829"/>
    </location>
</feature>
<feature type="domain" description="DDE-1" evidence="2">
    <location>
        <begin position="117"/>
        <end position="215"/>
    </location>
</feature>
<feature type="region of interest" description="Disordered" evidence="1">
    <location>
        <begin position="926"/>
        <end position="945"/>
    </location>
</feature>
<feature type="region of interest" description="Disordered" evidence="1">
    <location>
        <begin position="786"/>
        <end position="916"/>
    </location>
</feature>
<feature type="compositionally biased region" description="Polar residues" evidence="1">
    <location>
        <begin position="929"/>
        <end position="938"/>
    </location>
</feature>
<feature type="compositionally biased region" description="Basic and acidic residues" evidence="1">
    <location>
        <begin position="843"/>
        <end position="852"/>
    </location>
</feature>
<keyword evidence="4" id="KW-1185">Reference proteome</keyword>
<feature type="region of interest" description="Disordered" evidence="1">
    <location>
        <begin position="964"/>
        <end position="989"/>
    </location>
</feature>